<comment type="caution">
    <text evidence="5">The sequence shown here is derived from an EMBL/GenBank/DDBJ whole genome shotgun (WGS) entry which is preliminary data.</text>
</comment>
<dbReference type="Proteomes" id="UP001187315">
    <property type="component" value="Unassembled WGS sequence"/>
</dbReference>
<dbReference type="EMBL" id="JAVHJS010000012">
    <property type="protein sequence ID" value="KAK2840855.1"/>
    <property type="molecule type" value="Genomic_DNA"/>
</dbReference>
<reference evidence="5" key="1">
    <citation type="submission" date="2023-08" db="EMBL/GenBank/DDBJ databases">
        <title>Pelteobagrus vachellii genome.</title>
        <authorList>
            <person name="Liu H."/>
        </authorList>
    </citation>
    <scope>NUCLEOTIDE SEQUENCE</scope>
    <source>
        <strain evidence="5">PRFRI_2022a</strain>
        <tissue evidence="5">Muscle</tissue>
    </source>
</reference>
<dbReference type="PROSITE" id="PS50102">
    <property type="entry name" value="RRM"/>
    <property type="match status" value="1"/>
</dbReference>
<dbReference type="Pfam" id="PF00076">
    <property type="entry name" value="RRM_1"/>
    <property type="match status" value="1"/>
</dbReference>
<dbReference type="SUPFAM" id="SSF54928">
    <property type="entry name" value="RNA-binding domain, RBD"/>
    <property type="match status" value="1"/>
</dbReference>
<dbReference type="PANTHER" id="PTHR48025">
    <property type="entry name" value="OS02G0815200 PROTEIN"/>
    <property type="match status" value="1"/>
</dbReference>
<feature type="region of interest" description="Disordered" evidence="3">
    <location>
        <begin position="1"/>
        <end position="23"/>
    </location>
</feature>
<organism evidence="5 6">
    <name type="scientific">Tachysurus vachellii</name>
    <name type="common">Darkbarbel catfish</name>
    <name type="synonym">Pelteobagrus vachellii</name>
    <dbReference type="NCBI Taxonomy" id="175792"/>
    <lineage>
        <taxon>Eukaryota</taxon>
        <taxon>Metazoa</taxon>
        <taxon>Chordata</taxon>
        <taxon>Craniata</taxon>
        <taxon>Vertebrata</taxon>
        <taxon>Euteleostomi</taxon>
        <taxon>Actinopterygii</taxon>
        <taxon>Neopterygii</taxon>
        <taxon>Teleostei</taxon>
        <taxon>Ostariophysi</taxon>
        <taxon>Siluriformes</taxon>
        <taxon>Bagridae</taxon>
        <taxon>Tachysurus</taxon>
    </lineage>
</organism>
<evidence type="ECO:0000259" key="4">
    <source>
        <dbReference type="PROSITE" id="PS50102"/>
    </source>
</evidence>
<feature type="region of interest" description="Disordered" evidence="3">
    <location>
        <begin position="188"/>
        <end position="228"/>
    </location>
</feature>
<gene>
    <name evidence="5" type="ORF">Q7C36_012434</name>
</gene>
<dbReference type="SMART" id="SM00360">
    <property type="entry name" value="RRM"/>
    <property type="match status" value="1"/>
</dbReference>
<dbReference type="GO" id="GO:0003729">
    <property type="term" value="F:mRNA binding"/>
    <property type="evidence" value="ECO:0007669"/>
    <property type="project" value="TreeGrafter"/>
</dbReference>
<dbReference type="AlphaFoldDB" id="A0AA88SKC3"/>
<keyword evidence="1 2" id="KW-0694">RNA-binding</keyword>
<dbReference type="InterPro" id="IPR035979">
    <property type="entry name" value="RBD_domain_sf"/>
</dbReference>
<evidence type="ECO:0000313" key="6">
    <source>
        <dbReference type="Proteomes" id="UP001187315"/>
    </source>
</evidence>
<name>A0AA88SKC3_TACVA</name>
<protein>
    <recommendedName>
        <fullName evidence="4">RRM domain-containing protein</fullName>
    </recommendedName>
</protein>
<dbReference type="InterPro" id="IPR012677">
    <property type="entry name" value="Nucleotide-bd_a/b_plait_sf"/>
</dbReference>
<proteinExistence type="predicted"/>
<evidence type="ECO:0000256" key="2">
    <source>
        <dbReference type="PROSITE-ProRule" id="PRU00176"/>
    </source>
</evidence>
<sequence>MTISNSVLTTEPDPMYKLQQSTSPAAPKLTWGEIMDAEDNALENVAPFCFYNPWSTDKINQVEEQKVEMKNVEKRVEEQKVEEQAKVTQAKVTPVKHKKLPKEHLNKNSKTVKLLLRNLDWNVDDRRLHKEFHPFGTVINAEINMENGHPKGTGFVTFKSADEARNAIIKMNGRLLGSRPLYISPVQSKEVHGARHREERSPKEPCPNPHQAQKNIQLQRRSVAQAIR</sequence>
<keyword evidence="6" id="KW-1185">Reference proteome</keyword>
<accession>A0AA88SKC3</accession>
<feature type="compositionally biased region" description="Basic and acidic residues" evidence="3">
    <location>
        <begin position="189"/>
        <end position="203"/>
    </location>
</feature>
<evidence type="ECO:0000313" key="5">
    <source>
        <dbReference type="EMBL" id="KAK2840855.1"/>
    </source>
</evidence>
<evidence type="ECO:0000256" key="1">
    <source>
        <dbReference type="ARBA" id="ARBA00022884"/>
    </source>
</evidence>
<dbReference type="Gene3D" id="3.30.70.330">
    <property type="match status" value="1"/>
</dbReference>
<dbReference type="InterPro" id="IPR000504">
    <property type="entry name" value="RRM_dom"/>
</dbReference>
<feature type="compositionally biased region" description="Polar residues" evidence="3">
    <location>
        <begin position="210"/>
        <end position="222"/>
    </location>
</feature>
<dbReference type="InterPro" id="IPR050502">
    <property type="entry name" value="Euk_RNA-bind_prot"/>
</dbReference>
<evidence type="ECO:0000256" key="3">
    <source>
        <dbReference type="SAM" id="MobiDB-lite"/>
    </source>
</evidence>
<dbReference type="PANTHER" id="PTHR48025:SF1">
    <property type="entry name" value="RRM DOMAIN-CONTAINING PROTEIN"/>
    <property type="match status" value="1"/>
</dbReference>
<feature type="domain" description="RRM" evidence="4">
    <location>
        <begin position="112"/>
        <end position="188"/>
    </location>
</feature>